<evidence type="ECO:0000313" key="2">
    <source>
        <dbReference type="Proteomes" id="UP000016023"/>
    </source>
</evidence>
<dbReference type="AlphaFoldDB" id="H1Q553"/>
<dbReference type="EMBL" id="AGWK01000059">
    <property type="protein sequence ID" value="EHO66031.1"/>
    <property type="molecule type" value="Genomic_DNA"/>
</dbReference>
<dbReference type="Pfam" id="PF16215">
    <property type="entry name" value="DUF4876"/>
    <property type="match status" value="1"/>
</dbReference>
<protein>
    <recommendedName>
        <fullName evidence="3">DUF4876 domain-containing protein</fullName>
    </recommendedName>
</protein>
<sequence>MMLTLALIFAACSSEEPNTPEQVTVGVQLVLPKGIDNGQFSDLTITFTEVNTGKQTKISVENGKPVTALLTVGQYRAEATGKLTYKNARGLEKHINVKAVLESLTVTGQTRDVNLQFFSTTEPEPDPADYDYKGFVLAEIFCAGTSTPQGRLYNADTYFVIYNNTDHVLYADSLVIAESDFLTVSKQNYTPDIMATDMAVAALYMIPGSGHDVPVQPGGKLLIVNNALDHTKANPNSWDESTANYEWYDESTNPNFSDVDNENVPNLVKIYCYTKTIWSLHTQGFKSYALGRMHTSIKKYLTDYVYNYNYHIVAPGGEADMTGKSYKLPNNWILDAVNMSAKTKFQWSVVAPNLDAGFTYSSEIERDGNRFKKSVRRKVVSRDGSRAILMDTNNSTDDFEPQAGANPFHQF</sequence>
<keyword evidence="2" id="KW-1185">Reference proteome</keyword>
<name>H1Q553_9BACT</name>
<gene>
    <name evidence="1" type="ORF">HMPREF9140_02041</name>
</gene>
<dbReference type="Proteomes" id="UP000016023">
    <property type="component" value="Unassembled WGS sequence"/>
</dbReference>
<dbReference type="STRING" id="883158.HMPREF9140_02041"/>
<evidence type="ECO:0008006" key="3">
    <source>
        <dbReference type="Google" id="ProtNLM"/>
    </source>
</evidence>
<organism evidence="1 2">
    <name type="scientific">Prevotella micans F0438</name>
    <dbReference type="NCBI Taxonomy" id="883158"/>
    <lineage>
        <taxon>Bacteria</taxon>
        <taxon>Pseudomonadati</taxon>
        <taxon>Bacteroidota</taxon>
        <taxon>Bacteroidia</taxon>
        <taxon>Bacteroidales</taxon>
        <taxon>Prevotellaceae</taxon>
        <taxon>Prevotella</taxon>
    </lineage>
</organism>
<dbReference type="PATRIC" id="fig|883158.3.peg.2043"/>
<reference evidence="1 2" key="1">
    <citation type="submission" date="2011-12" db="EMBL/GenBank/DDBJ databases">
        <title>The Genome Sequence of Prevotella micans F0438.</title>
        <authorList>
            <consortium name="The Broad Institute Genome Sequencing Platform"/>
            <person name="Earl A."/>
            <person name="Ward D."/>
            <person name="Feldgarden M."/>
            <person name="Gevers D."/>
            <person name="Izard J."/>
            <person name="Baranova O.V."/>
            <person name="Blanton J.M."/>
            <person name="Wade W.G."/>
            <person name="Dewhirst F.E."/>
            <person name="Young S.K."/>
            <person name="Zeng Q."/>
            <person name="Gargeya S."/>
            <person name="Fitzgerald M."/>
            <person name="Haas B."/>
            <person name="Abouelleil A."/>
            <person name="Alvarado L."/>
            <person name="Arachchi H.M."/>
            <person name="Berlin A."/>
            <person name="Chapman S.B."/>
            <person name="Gearin G."/>
            <person name="Goldberg J."/>
            <person name="Griggs A."/>
            <person name="Gujja S."/>
            <person name="Hansen M."/>
            <person name="Heiman D."/>
            <person name="Howarth C."/>
            <person name="Larimer J."/>
            <person name="Lui A."/>
            <person name="MacDonald P.J.P."/>
            <person name="McCowen C."/>
            <person name="Montmayeur A."/>
            <person name="Murphy C."/>
            <person name="Neiman D."/>
            <person name="Pearson M."/>
            <person name="Priest M."/>
            <person name="Roberts A."/>
            <person name="Saif S."/>
            <person name="Shea T."/>
            <person name="Sisk P."/>
            <person name="Stolte C."/>
            <person name="Sykes S."/>
            <person name="Wortman J."/>
            <person name="Nusbaum C."/>
            <person name="Birren B."/>
        </authorList>
    </citation>
    <scope>NUCLEOTIDE SEQUENCE [LARGE SCALE GENOMIC DNA]</scope>
    <source>
        <strain evidence="1 2">F0438</strain>
    </source>
</reference>
<comment type="caution">
    <text evidence="1">The sequence shown here is derived from an EMBL/GenBank/DDBJ whole genome shotgun (WGS) entry which is preliminary data.</text>
</comment>
<accession>H1Q553</accession>
<dbReference type="eggNOG" id="ENOG502Z9BC">
    <property type="taxonomic scope" value="Bacteria"/>
</dbReference>
<dbReference type="InterPro" id="IPR032627">
    <property type="entry name" value="DUF4876"/>
</dbReference>
<evidence type="ECO:0000313" key="1">
    <source>
        <dbReference type="EMBL" id="EHO66031.1"/>
    </source>
</evidence>
<proteinExistence type="predicted"/>
<dbReference type="HOGENOM" id="CLU_046268_1_0_10"/>